<dbReference type="InterPro" id="IPR011011">
    <property type="entry name" value="Znf_FYVE_PHD"/>
</dbReference>
<dbReference type="Pfam" id="PF00628">
    <property type="entry name" value="PHD"/>
    <property type="match status" value="1"/>
</dbReference>
<dbReference type="CDD" id="cd21538">
    <property type="entry name" value="SPOC_TFIIS"/>
    <property type="match status" value="1"/>
</dbReference>
<keyword evidence="4" id="KW-0479">Metal-binding</keyword>
<name>A0AAN6G5R7_9BASI</name>
<dbReference type="PROSITE" id="PS01359">
    <property type="entry name" value="ZF_PHD_1"/>
    <property type="match status" value="1"/>
</dbReference>
<feature type="compositionally biased region" description="Gly residues" evidence="9">
    <location>
        <begin position="1324"/>
        <end position="1339"/>
    </location>
</feature>
<evidence type="ECO:0000256" key="2">
    <source>
        <dbReference type="ARBA" id="ARBA00011050"/>
    </source>
</evidence>
<feature type="compositionally biased region" description="Basic and acidic residues" evidence="9">
    <location>
        <begin position="579"/>
        <end position="601"/>
    </location>
</feature>
<dbReference type="GO" id="GO:0001139">
    <property type="term" value="F:RNA polymerase II complex recruiting activity"/>
    <property type="evidence" value="ECO:0007669"/>
    <property type="project" value="TreeGrafter"/>
</dbReference>
<keyword evidence="13" id="KW-1185">Reference proteome</keyword>
<reference evidence="12" key="1">
    <citation type="journal article" date="2023" name="PhytoFront">
        <title>Draft Genome Resources of Seven Strains of Tilletia horrida, Causal Agent of Kernel Smut of Rice.</title>
        <authorList>
            <person name="Khanal S."/>
            <person name="Antony Babu S."/>
            <person name="Zhou X.G."/>
        </authorList>
    </citation>
    <scope>NUCLEOTIDE SEQUENCE</scope>
    <source>
        <strain evidence="12">TX3</strain>
    </source>
</reference>
<dbReference type="GO" id="GO:0031564">
    <property type="term" value="P:transcription antitermination"/>
    <property type="evidence" value="ECO:0007669"/>
    <property type="project" value="TreeGrafter"/>
</dbReference>
<feature type="region of interest" description="Disordered" evidence="9">
    <location>
        <begin position="1"/>
        <end position="113"/>
    </location>
</feature>
<gene>
    <name evidence="12" type="primary">BYE1</name>
    <name evidence="12" type="ORF">OC842_006560</name>
</gene>
<accession>A0AAN6G5R7</accession>
<evidence type="ECO:0000259" key="10">
    <source>
        <dbReference type="PROSITE" id="PS50016"/>
    </source>
</evidence>
<feature type="region of interest" description="Disordered" evidence="9">
    <location>
        <begin position="197"/>
        <end position="225"/>
    </location>
</feature>
<keyword evidence="6" id="KW-0862">Zinc</keyword>
<dbReference type="EMBL" id="JAPDMQ010000611">
    <property type="protein sequence ID" value="KAK0522125.1"/>
    <property type="molecule type" value="Genomic_DNA"/>
</dbReference>
<sequence>MAASSSSSSSSSSTTSSTRFPPHSFNYTHPVQFVPPSPNHDADDDGDNDGGGSGGTLASALYDPQLHYAAPPIVPSNSSAPSLSAAHGQQQQQPPPPPPSLLSSSSSAGAAGTGLEAGATLPYAAAQQYSHFSVIDPALLLFGHQVVTPPHPSGQQQQQQQQGLHFDASSSSTATANPISVDPTLLLTAAGSATRSSARSSSRIQAAGSGSGAGGGGGGAAAAAPPLPTVAAAHDEGDGDGDGDGDDGDGAVYCICKKRDDGSPMVECSECEDWFHLKCVGLTKRAVDRLASYTCPTCAAKQAAVKTAAGKTSSKDTRKRFKSPVSDRSSPADSEADSVYEPPAETAPSSSSNSLKRKSQSEDSPPKKAKLSTSSTKSAEGKAAAGAGGNEQRISKELQQLRAKRAAQRLHESGASSASSVQTSTDALKMHDAYRDPVRKHCVEQFTAVLKGIWTDQALLTAAKAGEKATTGASAEAAKSGRPAITYAVSLETALFNHFHEPVPGKPHRFQAGKAYKDRFRSLMFSLKDKTNTALRRRIVTADLPAHLLARMNNAELANDAIRQMAERARQESLASSILKKEQGPLRKMTHKGEIELERGGGDSGGGLSSSSTSERSAAPRPAHTATARPALVKKGSSSTSSAGTPTPAQGGAARSTPGSSAGTPQGARPSAAAGSPPASLPSIPRKLSAAASTKSSMTTDAAASATPTSERGADSPNTRFNFGSLWTGSPSHENGSDGGNGDANGNRDAGAEGEAVSPVFSAQDAGAGLDLGDFGASDDLIDNFLGEASSAPAAPPPPPPPPPTTKTTKKPAPSAPLGPRARDDDRDRDRRVRMRGDGPPPNAPMGPRKGVPAGAVWPAADGRRGQAGPPRSTTPPKKLPDVPRRAALGSISAPGSAPPAGILKQSRSASGSGSGSGSGGGPVPSGAEKYPSTKVWQGAFTMPDEGTFSGSVRQIGGRALGPDPRIWKLFFPEAHSTIEGRLPSQMAEDYLVASTTAHRTEVVAFVLERALFLPGLAMAGDEAPLTEGANRRAFEKVVAYFAGRQRYGVLGSDPAARGRIIKDFYIAALPRNMPALPHWLRGLVPGPDAYEPGLVHPAAGSEGAGAGEDRFVLAAVLFKGALDAELALSAPPPAPSLLPPIPSFPPSSDAAASTAGAGAGGVAGALDPLAGLLGSGGASALQDLLASVGAVGAAAGEPSGSSSSRSSGAAAAPPPPPGPAPGPPPPPPLSRAGGGGGPSAGAPAPAVTMPVSTASALAQVPAEKLEPLLLANPALVDQLLASLQEQGRLDPSALPLPLPLPLPPPVTAPAPAPAPLEDEYVPSGGGGGAGGGGGGHGGQAFYPGLAPARHHQGGFSRPEPSSHGWGPRAGGGGYAPEHRRDGSSGPRGGGGGGGGGGYGGRRW</sequence>
<protein>
    <recommendedName>
        <fullName evidence="3">Transcription factor BYE1</fullName>
    </recommendedName>
</protein>
<organism evidence="12 13">
    <name type="scientific">Tilletia horrida</name>
    <dbReference type="NCBI Taxonomy" id="155126"/>
    <lineage>
        <taxon>Eukaryota</taxon>
        <taxon>Fungi</taxon>
        <taxon>Dikarya</taxon>
        <taxon>Basidiomycota</taxon>
        <taxon>Ustilaginomycotina</taxon>
        <taxon>Exobasidiomycetes</taxon>
        <taxon>Tilletiales</taxon>
        <taxon>Tilletiaceae</taxon>
        <taxon>Tilletia</taxon>
    </lineage>
</organism>
<dbReference type="Pfam" id="PF07500">
    <property type="entry name" value="TFIIS_M"/>
    <property type="match status" value="1"/>
</dbReference>
<dbReference type="Proteomes" id="UP001176521">
    <property type="component" value="Unassembled WGS sequence"/>
</dbReference>
<feature type="compositionally biased region" description="Pro residues" evidence="9">
    <location>
        <begin position="1213"/>
        <end position="1230"/>
    </location>
</feature>
<dbReference type="SUPFAM" id="SSF46942">
    <property type="entry name" value="Elongation factor TFIIS domain 2"/>
    <property type="match status" value="1"/>
</dbReference>
<feature type="compositionally biased region" description="Low complexity" evidence="9">
    <location>
        <begin position="1194"/>
        <end position="1212"/>
    </location>
</feature>
<evidence type="ECO:0000256" key="3">
    <source>
        <dbReference type="ARBA" id="ARBA00021616"/>
    </source>
</evidence>
<dbReference type="PANTHER" id="PTHR11477:SF0">
    <property type="entry name" value="IP08861P-RELATED"/>
    <property type="match status" value="1"/>
</dbReference>
<feature type="compositionally biased region" description="Gly residues" evidence="9">
    <location>
        <begin position="1386"/>
        <end position="1404"/>
    </location>
</feature>
<evidence type="ECO:0000256" key="5">
    <source>
        <dbReference type="ARBA" id="ARBA00022771"/>
    </source>
</evidence>
<feature type="compositionally biased region" description="Polar residues" evidence="9">
    <location>
        <begin position="168"/>
        <end position="177"/>
    </location>
</feature>
<evidence type="ECO:0000256" key="9">
    <source>
        <dbReference type="SAM" id="MobiDB-lite"/>
    </source>
</evidence>
<feature type="compositionally biased region" description="Low complexity" evidence="9">
    <location>
        <begin position="101"/>
        <end position="113"/>
    </location>
</feature>
<feature type="compositionally biased region" description="Pro residues" evidence="9">
    <location>
        <begin position="794"/>
        <end position="805"/>
    </location>
</feature>
<dbReference type="PROSITE" id="PS50016">
    <property type="entry name" value="ZF_PHD_2"/>
    <property type="match status" value="1"/>
</dbReference>
<dbReference type="GO" id="GO:0005634">
    <property type="term" value="C:nucleus"/>
    <property type="evidence" value="ECO:0007669"/>
    <property type="project" value="TreeGrafter"/>
</dbReference>
<feature type="compositionally biased region" description="Low complexity" evidence="9">
    <location>
        <begin position="1147"/>
        <end position="1157"/>
    </location>
</feature>
<feature type="region of interest" description="Disordered" evidence="9">
    <location>
        <begin position="1306"/>
        <end position="1404"/>
    </location>
</feature>
<evidence type="ECO:0000256" key="7">
    <source>
        <dbReference type="ARBA" id="ARBA00023242"/>
    </source>
</evidence>
<dbReference type="Gene3D" id="1.10.472.30">
    <property type="entry name" value="Transcription elongation factor S-II, central domain"/>
    <property type="match status" value="1"/>
</dbReference>
<dbReference type="Gene3D" id="3.30.40.10">
    <property type="entry name" value="Zinc/RING finger domain, C3HC4 (zinc finger)"/>
    <property type="match status" value="1"/>
</dbReference>
<dbReference type="GO" id="GO:0031440">
    <property type="term" value="P:regulation of mRNA 3'-end processing"/>
    <property type="evidence" value="ECO:0007669"/>
    <property type="project" value="TreeGrafter"/>
</dbReference>
<dbReference type="SUPFAM" id="SSF57903">
    <property type="entry name" value="FYVE/PHD zinc finger"/>
    <property type="match status" value="1"/>
</dbReference>
<feature type="compositionally biased region" description="Low complexity" evidence="9">
    <location>
        <begin position="197"/>
        <end position="208"/>
    </location>
</feature>
<dbReference type="PROSITE" id="PS51321">
    <property type="entry name" value="TFIIS_CENTRAL"/>
    <property type="match status" value="1"/>
</dbReference>
<dbReference type="PANTHER" id="PTHR11477">
    <property type="entry name" value="TRANSCRIPTION FACTOR S-II ZINC FINGER DOMAIN-CONTAINING PROTEIN"/>
    <property type="match status" value="1"/>
</dbReference>
<dbReference type="SMART" id="SM00249">
    <property type="entry name" value="PHD"/>
    <property type="match status" value="1"/>
</dbReference>
<evidence type="ECO:0000256" key="8">
    <source>
        <dbReference type="PROSITE-ProRule" id="PRU00146"/>
    </source>
</evidence>
<feature type="compositionally biased region" description="Gly residues" evidence="9">
    <location>
        <begin position="913"/>
        <end position="924"/>
    </location>
</feature>
<dbReference type="SMART" id="SM00510">
    <property type="entry name" value="TFS2M"/>
    <property type="match status" value="1"/>
</dbReference>
<feature type="domain" description="PHD-type" evidence="10">
    <location>
        <begin position="251"/>
        <end position="301"/>
    </location>
</feature>
<comment type="similarity">
    <text evidence="2">Belongs to the BYE1 family.</text>
</comment>
<comment type="caution">
    <text evidence="12">The sequence shown here is derived from an EMBL/GenBank/DDBJ whole genome shotgun (WGS) entry which is preliminary data.</text>
</comment>
<feature type="region of interest" description="Disordered" evidence="9">
    <location>
        <begin position="573"/>
        <end position="931"/>
    </location>
</feature>
<comment type="function">
    <text evidence="1">Negative regulator of transcription elongation.</text>
</comment>
<feature type="compositionally biased region" description="Low complexity" evidence="9">
    <location>
        <begin position="668"/>
        <end position="710"/>
    </location>
</feature>
<evidence type="ECO:0000256" key="6">
    <source>
        <dbReference type="ARBA" id="ARBA00022833"/>
    </source>
</evidence>
<feature type="compositionally biased region" description="Low complexity" evidence="9">
    <location>
        <begin position="763"/>
        <end position="779"/>
    </location>
</feature>
<keyword evidence="7" id="KW-0539">Nucleus</keyword>
<feature type="compositionally biased region" description="Polar residues" evidence="9">
    <location>
        <begin position="716"/>
        <end position="733"/>
    </location>
</feature>
<dbReference type="GO" id="GO:0006368">
    <property type="term" value="P:transcription elongation by RNA polymerase II"/>
    <property type="evidence" value="ECO:0007669"/>
    <property type="project" value="TreeGrafter"/>
</dbReference>
<feature type="region of interest" description="Disordered" evidence="9">
    <location>
        <begin position="146"/>
        <end position="177"/>
    </location>
</feature>
<evidence type="ECO:0000256" key="1">
    <source>
        <dbReference type="ARBA" id="ARBA00002311"/>
    </source>
</evidence>
<feature type="compositionally biased region" description="Low complexity" evidence="9">
    <location>
        <begin position="75"/>
        <end position="92"/>
    </location>
</feature>
<keyword evidence="5 8" id="KW-0863">Zinc-finger</keyword>
<dbReference type="InterPro" id="IPR003618">
    <property type="entry name" value="TFIIS_cen_dom"/>
</dbReference>
<feature type="region of interest" description="Disordered" evidence="9">
    <location>
        <begin position="1139"/>
        <end position="1160"/>
    </location>
</feature>
<feature type="compositionally biased region" description="Pro residues" evidence="9">
    <location>
        <begin position="1306"/>
        <end position="1315"/>
    </location>
</feature>
<evidence type="ECO:0000313" key="12">
    <source>
        <dbReference type="EMBL" id="KAK0522125.1"/>
    </source>
</evidence>
<evidence type="ECO:0000313" key="13">
    <source>
        <dbReference type="Proteomes" id="UP001176521"/>
    </source>
</evidence>
<dbReference type="InterPro" id="IPR013083">
    <property type="entry name" value="Znf_RING/FYVE/PHD"/>
</dbReference>
<dbReference type="Pfam" id="PF07744">
    <property type="entry name" value="SPOC"/>
    <property type="match status" value="1"/>
</dbReference>
<feature type="compositionally biased region" description="Gly residues" evidence="9">
    <location>
        <begin position="209"/>
        <end position="220"/>
    </location>
</feature>
<dbReference type="InterPro" id="IPR001965">
    <property type="entry name" value="Znf_PHD"/>
</dbReference>
<dbReference type="CDD" id="cd15522">
    <property type="entry name" value="PHD_TAF3"/>
    <property type="match status" value="1"/>
</dbReference>
<dbReference type="GO" id="GO:0000977">
    <property type="term" value="F:RNA polymerase II transcription regulatory region sequence-specific DNA binding"/>
    <property type="evidence" value="ECO:0007669"/>
    <property type="project" value="TreeGrafter"/>
</dbReference>
<feature type="compositionally biased region" description="Low complexity" evidence="9">
    <location>
        <begin position="744"/>
        <end position="756"/>
    </location>
</feature>
<dbReference type="InterPro" id="IPR019787">
    <property type="entry name" value="Znf_PHD-finger"/>
</dbReference>
<evidence type="ECO:0000256" key="4">
    <source>
        <dbReference type="ARBA" id="ARBA00022723"/>
    </source>
</evidence>
<dbReference type="InterPro" id="IPR019786">
    <property type="entry name" value="Zinc_finger_PHD-type_CS"/>
</dbReference>
<feature type="compositionally biased region" description="Basic and acidic residues" evidence="9">
    <location>
        <begin position="821"/>
        <end position="837"/>
    </location>
</feature>
<feature type="compositionally biased region" description="Low complexity" evidence="9">
    <location>
        <begin position="609"/>
        <end position="654"/>
    </location>
</feature>
<dbReference type="InterPro" id="IPR036575">
    <property type="entry name" value="TFIIS_cen_dom_sf"/>
</dbReference>
<feature type="compositionally biased region" description="Low complexity" evidence="9">
    <location>
        <begin position="371"/>
        <end position="385"/>
    </location>
</feature>
<dbReference type="GO" id="GO:0008270">
    <property type="term" value="F:zinc ion binding"/>
    <property type="evidence" value="ECO:0007669"/>
    <property type="project" value="UniProtKB-KW"/>
</dbReference>
<feature type="compositionally biased region" description="Low complexity" evidence="9">
    <location>
        <begin position="1"/>
        <end position="18"/>
    </location>
</feature>
<feature type="region of interest" description="Disordered" evidence="9">
    <location>
        <begin position="306"/>
        <end position="424"/>
    </location>
</feature>
<proteinExistence type="inferred from homology"/>
<feature type="domain" description="TFIIS central" evidence="11">
    <location>
        <begin position="438"/>
        <end position="585"/>
    </location>
</feature>
<feature type="region of interest" description="Disordered" evidence="9">
    <location>
        <begin position="1194"/>
        <end position="1247"/>
    </location>
</feature>
<dbReference type="GO" id="GO:0006362">
    <property type="term" value="P:transcription elongation by RNA polymerase I"/>
    <property type="evidence" value="ECO:0007669"/>
    <property type="project" value="TreeGrafter"/>
</dbReference>
<evidence type="ECO:0000259" key="11">
    <source>
        <dbReference type="PROSITE" id="PS51321"/>
    </source>
</evidence>
<dbReference type="InterPro" id="IPR012921">
    <property type="entry name" value="SPOC_C"/>
</dbReference>